<dbReference type="AlphaFoldDB" id="A0ABD3K070"/>
<dbReference type="InterPro" id="IPR035901">
    <property type="entry name" value="GIY-YIG_endonuc_sf"/>
</dbReference>
<feature type="compositionally biased region" description="Low complexity" evidence="1">
    <location>
        <begin position="41"/>
        <end position="66"/>
    </location>
</feature>
<reference evidence="3 4" key="1">
    <citation type="submission" date="2024-11" db="EMBL/GenBank/DDBJ databases">
        <title>Chromosome-level genome assembly of Eucalyptus globulus Labill. provides insights into its genome evolution.</title>
        <authorList>
            <person name="Li X."/>
        </authorList>
    </citation>
    <scope>NUCLEOTIDE SEQUENCE [LARGE SCALE GENOMIC DNA]</scope>
    <source>
        <strain evidence="3">CL2024</strain>
        <tissue evidence="3">Fresh tender leaves</tissue>
    </source>
</reference>
<feature type="domain" description="GIY-YIG" evidence="2">
    <location>
        <begin position="78"/>
        <end position="158"/>
    </location>
</feature>
<dbReference type="PANTHER" id="PTHR20208">
    <property type="entry name" value="STRUCTURE-SPECIFIC ENDONUCLEASE SUBUNIT SLX1"/>
    <property type="match status" value="1"/>
</dbReference>
<dbReference type="SUPFAM" id="SSF82771">
    <property type="entry name" value="GIY-YIG endonuclease"/>
    <property type="match status" value="1"/>
</dbReference>
<dbReference type="Proteomes" id="UP001634007">
    <property type="component" value="Unassembled WGS sequence"/>
</dbReference>
<dbReference type="InterPro" id="IPR050381">
    <property type="entry name" value="SLX1_endonuclease"/>
</dbReference>
<gene>
    <name evidence="3" type="ORF">ACJRO7_029300</name>
</gene>
<feature type="region of interest" description="Disordered" evidence="1">
    <location>
        <begin position="25"/>
        <end position="73"/>
    </location>
</feature>
<evidence type="ECO:0000313" key="4">
    <source>
        <dbReference type="Proteomes" id="UP001634007"/>
    </source>
</evidence>
<proteinExistence type="predicted"/>
<dbReference type="CDD" id="cd10455">
    <property type="entry name" value="GIY-YIG_SLX1"/>
    <property type="match status" value="1"/>
</dbReference>
<comment type="caution">
    <text evidence="3">The sequence shown here is derived from an EMBL/GenBank/DDBJ whole genome shotgun (WGS) entry which is preliminary data.</text>
</comment>
<dbReference type="InterPro" id="IPR000305">
    <property type="entry name" value="GIY-YIG_endonuc"/>
</dbReference>
<dbReference type="EMBL" id="JBJKBG010000007">
    <property type="protein sequence ID" value="KAL3732632.1"/>
    <property type="molecule type" value="Genomic_DNA"/>
</dbReference>
<dbReference type="Gene3D" id="3.40.1440.10">
    <property type="entry name" value="GIY-YIG endonuclease"/>
    <property type="match status" value="1"/>
</dbReference>
<name>A0ABD3K070_EUCGL</name>
<sequence>MNLNLNLNLPKIDLKMTRLLSRTFRSVKHPTSVPTKTRPPSRSSSSSSSAVKLSESSPSASASAISRTGSEPISGDSRTWCVYLILSTNPPIKTYVGVTTDFRRRLKQHNGELNGGAKASRAGRPWICACLVQGFKDRSEACVFESKWKSLSRKLPRQRSCGDMENQAEDISQLLLQHRQMALDRVKGALDCSLLEIDWKLNLT</sequence>
<dbReference type="PROSITE" id="PS50164">
    <property type="entry name" value="GIY_YIG"/>
    <property type="match status" value="1"/>
</dbReference>
<evidence type="ECO:0000313" key="3">
    <source>
        <dbReference type="EMBL" id="KAL3732632.1"/>
    </source>
</evidence>
<organism evidence="3 4">
    <name type="scientific">Eucalyptus globulus</name>
    <name type="common">Tasmanian blue gum</name>
    <dbReference type="NCBI Taxonomy" id="34317"/>
    <lineage>
        <taxon>Eukaryota</taxon>
        <taxon>Viridiplantae</taxon>
        <taxon>Streptophyta</taxon>
        <taxon>Embryophyta</taxon>
        <taxon>Tracheophyta</taxon>
        <taxon>Spermatophyta</taxon>
        <taxon>Magnoliopsida</taxon>
        <taxon>eudicotyledons</taxon>
        <taxon>Gunneridae</taxon>
        <taxon>Pentapetalae</taxon>
        <taxon>rosids</taxon>
        <taxon>malvids</taxon>
        <taxon>Myrtales</taxon>
        <taxon>Myrtaceae</taxon>
        <taxon>Myrtoideae</taxon>
        <taxon>Eucalypteae</taxon>
        <taxon>Eucalyptus</taxon>
    </lineage>
</organism>
<dbReference type="Pfam" id="PF01541">
    <property type="entry name" value="GIY-YIG"/>
    <property type="match status" value="1"/>
</dbReference>
<evidence type="ECO:0000259" key="2">
    <source>
        <dbReference type="PROSITE" id="PS50164"/>
    </source>
</evidence>
<keyword evidence="4" id="KW-1185">Reference proteome</keyword>
<accession>A0ABD3K070</accession>
<dbReference type="PANTHER" id="PTHR20208:SF13">
    <property type="entry name" value="STRUCTURE-SPECIFIC ENDONUCLEASE SUBUNIT SLX1"/>
    <property type="match status" value="1"/>
</dbReference>
<protein>
    <recommendedName>
        <fullName evidence="2">GIY-YIG domain-containing protein</fullName>
    </recommendedName>
</protein>
<evidence type="ECO:0000256" key="1">
    <source>
        <dbReference type="SAM" id="MobiDB-lite"/>
    </source>
</evidence>